<dbReference type="Proteomes" id="UP000410492">
    <property type="component" value="Unassembled WGS sequence"/>
</dbReference>
<organism evidence="3 4">
    <name type="scientific">Callosobruchus maculatus</name>
    <name type="common">Southern cowpea weevil</name>
    <name type="synonym">Pulse bruchid</name>
    <dbReference type="NCBI Taxonomy" id="64391"/>
    <lineage>
        <taxon>Eukaryota</taxon>
        <taxon>Metazoa</taxon>
        <taxon>Ecdysozoa</taxon>
        <taxon>Arthropoda</taxon>
        <taxon>Hexapoda</taxon>
        <taxon>Insecta</taxon>
        <taxon>Pterygota</taxon>
        <taxon>Neoptera</taxon>
        <taxon>Endopterygota</taxon>
        <taxon>Coleoptera</taxon>
        <taxon>Polyphaga</taxon>
        <taxon>Cucujiformia</taxon>
        <taxon>Chrysomeloidea</taxon>
        <taxon>Chrysomelidae</taxon>
        <taxon>Bruchinae</taxon>
        <taxon>Bruchini</taxon>
        <taxon>Callosobruchus</taxon>
    </lineage>
</organism>
<evidence type="ECO:0000256" key="1">
    <source>
        <dbReference type="SAM" id="MobiDB-lite"/>
    </source>
</evidence>
<accession>A0A653D2I6</accession>
<proteinExistence type="predicted"/>
<dbReference type="EMBL" id="CAACVG010009861">
    <property type="protein sequence ID" value="VEN54381.1"/>
    <property type="molecule type" value="Genomic_DNA"/>
</dbReference>
<feature type="chain" id="PRO_5024873054" evidence="2">
    <location>
        <begin position="19"/>
        <end position="116"/>
    </location>
</feature>
<reference evidence="3 4" key="1">
    <citation type="submission" date="2019-01" db="EMBL/GenBank/DDBJ databases">
        <authorList>
            <person name="Sayadi A."/>
        </authorList>
    </citation>
    <scope>NUCLEOTIDE SEQUENCE [LARGE SCALE GENOMIC DNA]</scope>
</reference>
<evidence type="ECO:0000313" key="4">
    <source>
        <dbReference type="Proteomes" id="UP000410492"/>
    </source>
</evidence>
<keyword evidence="2" id="KW-0732">Signal</keyword>
<dbReference type="AlphaFoldDB" id="A0A653D2I6"/>
<evidence type="ECO:0000313" key="3">
    <source>
        <dbReference type="EMBL" id="VEN54381.1"/>
    </source>
</evidence>
<feature type="region of interest" description="Disordered" evidence="1">
    <location>
        <begin position="71"/>
        <end position="116"/>
    </location>
</feature>
<feature type="compositionally biased region" description="Low complexity" evidence="1">
    <location>
        <begin position="76"/>
        <end position="97"/>
    </location>
</feature>
<name>A0A653D2I6_CALMS</name>
<sequence>MFILFISLFYCRVGPTTIREISAVFTGFPKIRHLQKYCYLTYPIFSGSEARGCDCYFCEAEKTNWPELDQKWGKTSSQIPRNSSISSLDQPSSSLASDRPRCGRDVIDAGTATPSC</sequence>
<gene>
    <name evidence="3" type="ORF">CALMAC_LOCUS13870</name>
</gene>
<keyword evidence="4" id="KW-1185">Reference proteome</keyword>
<protein>
    <submittedName>
        <fullName evidence="3">Uncharacterized protein</fullName>
    </submittedName>
</protein>
<feature type="signal peptide" evidence="2">
    <location>
        <begin position="1"/>
        <end position="18"/>
    </location>
</feature>
<feature type="compositionally biased region" description="Basic and acidic residues" evidence="1">
    <location>
        <begin position="98"/>
        <end position="107"/>
    </location>
</feature>
<evidence type="ECO:0000256" key="2">
    <source>
        <dbReference type="SAM" id="SignalP"/>
    </source>
</evidence>